<keyword evidence="3" id="KW-1185">Reference proteome</keyword>
<dbReference type="Proteomes" id="UP000460558">
    <property type="component" value="Unassembled WGS sequence"/>
</dbReference>
<evidence type="ECO:0000256" key="1">
    <source>
        <dbReference type="SAM" id="SignalP"/>
    </source>
</evidence>
<organism evidence="2 3">
    <name type="scientific">Streptomyces katsurahamanus</name>
    <dbReference type="NCBI Taxonomy" id="2577098"/>
    <lineage>
        <taxon>Bacteria</taxon>
        <taxon>Bacillati</taxon>
        <taxon>Actinomycetota</taxon>
        <taxon>Actinomycetes</taxon>
        <taxon>Kitasatosporales</taxon>
        <taxon>Streptomycetaceae</taxon>
        <taxon>Streptomyces</taxon>
    </lineage>
</organism>
<sequence length="68" mass="7129">MKQKIAFTVFGAALLSTAVLPAATAAADETHENSHNGVTLINIGQIDDPLEDVLEHAAIFGETYVYGG</sequence>
<comment type="caution">
    <text evidence="2">The sequence shown here is derived from an EMBL/GenBank/DDBJ whole genome shotgun (WGS) entry which is preliminary data.</text>
</comment>
<accession>A0ABW9P239</accession>
<evidence type="ECO:0000313" key="3">
    <source>
        <dbReference type="Proteomes" id="UP000460558"/>
    </source>
</evidence>
<evidence type="ECO:0000313" key="2">
    <source>
        <dbReference type="EMBL" id="MQS39479.1"/>
    </source>
</evidence>
<feature type="signal peptide" evidence="1">
    <location>
        <begin position="1"/>
        <end position="27"/>
    </location>
</feature>
<proteinExistence type="predicted"/>
<gene>
    <name evidence="2" type="ORF">FFZ77_29020</name>
</gene>
<reference evidence="2 3" key="1">
    <citation type="submission" date="2019-06" db="EMBL/GenBank/DDBJ databases">
        <title>Comparative genomics and metabolomics analyses of clavulanic acid producing Streptomyces species provides insight into specialized metabolism and evolution of beta-lactam biosynthetic gene clusters.</title>
        <authorList>
            <person name="Moore M.A."/>
            <person name="Cruz-Morales P."/>
            <person name="Barona Gomez F."/>
            <person name="Kapil T."/>
        </authorList>
    </citation>
    <scope>NUCLEOTIDE SEQUENCE [LARGE SCALE GENOMIC DNA]</scope>
    <source>
        <strain evidence="2 3">T-272</strain>
    </source>
</reference>
<keyword evidence="1" id="KW-0732">Signal</keyword>
<dbReference type="RefSeq" id="WP_153486945.1">
    <property type="nucleotide sequence ID" value="NZ_VDEQ01000337.1"/>
</dbReference>
<name>A0ABW9P239_9ACTN</name>
<evidence type="ECO:0008006" key="4">
    <source>
        <dbReference type="Google" id="ProtNLM"/>
    </source>
</evidence>
<feature type="chain" id="PRO_5046795932" description="Secreted protein" evidence="1">
    <location>
        <begin position="28"/>
        <end position="68"/>
    </location>
</feature>
<dbReference type="EMBL" id="VDEQ01000337">
    <property type="protein sequence ID" value="MQS39479.1"/>
    <property type="molecule type" value="Genomic_DNA"/>
</dbReference>
<protein>
    <recommendedName>
        <fullName evidence="4">Secreted protein</fullName>
    </recommendedName>
</protein>